<keyword evidence="2" id="KW-1133">Transmembrane helix</keyword>
<feature type="region of interest" description="Disordered" evidence="1">
    <location>
        <begin position="1"/>
        <end position="44"/>
    </location>
</feature>
<dbReference type="SMART" id="SM00220">
    <property type="entry name" value="S_TKc"/>
    <property type="match status" value="1"/>
</dbReference>
<dbReference type="PANTHER" id="PTHR24347">
    <property type="entry name" value="SERINE/THREONINE-PROTEIN KINASE"/>
    <property type="match status" value="1"/>
</dbReference>
<evidence type="ECO:0000259" key="3">
    <source>
        <dbReference type="PROSITE" id="PS50011"/>
    </source>
</evidence>
<dbReference type="AlphaFoldDB" id="A0A9W6ZU95"/>
<feature type="transmembrane region" description="Helical" evidence="2">
    <location>
        <begin position="533"/>
        <end position="550"/>
    </location>
</feature>
<dbReference type="Pfam" id="PF00069">
    <property type="entry name" value="Pkinase"/>
    <property type="match status" value="1"/>
</dbReference>
<dbReference type="PROSITE" id="PS50011">
    <property type="entry name" value="PROTEIN_KINASE_DOM"/>
    <property type="match status" value="1"/>
</dbReference>
<dbReference type="GO" id="GO:0005524">
    <property type="term" value="F:ATP binding"/>
    <property type="evidence" value="ECO:0007669"/>
    <property type="project" value="InterPro"/>
</dbReference>
<accession>A0A9W6ZU95</accession>
<evidence type="ECO:0000256" key="1">
    <source>
        <dbReference type="SAM" id="MobiDB-lite"/>
    </source>
</evidence>
<dbReference type="GO" id="GO:0004672">
    <property type="term" value="F:protein kinase activity"/>
    <property type="evidence" value="ECO:0007669"/>
    <property type="project" value="InterPro"/>
</dbReference>
<feature type="transmembrane region" description="Helical" evidence="2">
    <location>
        <begin position="299"/>
        <end position="318"/>
    </location>
</feature>
<dbReference type="Proteomes" id="UP001162640">
    <property type="component" value="Unassembled WGS sequence"/>
</dbReference>
<dbReference type="EMBL" id="BLQM01000065">
    <property type="protein sequence ID" value="GMH58486.1"/>
    <property type="molecule type" value="Genomic_DNA"/>
</dbReference>
<protein>
    <recommendedName>
        <fullName evidence="3">Protein kinase domain-containing protein</fullName>
    </recommendedName>
</protein>
<feature type="transmembrane region" description="Helical" evidence="2">
    <location>
        <begin position="339"/>
        <end position="356"/>
    </location>
</feature>
<proteinExistence type="predicted"/>
<name>A0A9W6ZU95_9STRA</name>
<organism evidence="4 5">
    <name type="scientific">Triparma laevis f. inornata</name>
    <dbReference type="NCBI Taxonomy" id="1714386"/>
    <lineage>
        <taxon>Eukaryota</taxon>
        <taxon>Sar</taxon>
        <taxon>Stramenopiles</taxon>
        <taxon>Ochrophyta</taxon>
        <taxon>Bolidophyceae</taxon>
        <taxon>Parmales</taxon>
        <taxon>Triparmaceae</taxon>
        <taxon>Triparma</taxon>
    </lineage>
</organism>
<feature type="domain" description="Protein kinase" evidence="3">
    <location>
        <begin position="1"/>
        <end position="240"/>
    </location>
</feature>
<evidence type="ECO:0000313" key="5">
    <source>
        <dbReference type="Proteomes" id="UP001162640"/>
    </source>
</evidence>
<comment type="caution">
    <text evidence="4">The sequence shown here is derived from an EMBL/GenBank/DDBJ whole genome shotgun (WGS) entry which is preliminary data.</text>
</comment>
<keyword evidence="2" id="KW-0812">Transmembrane</keyword>
<dbReference type="InterPro" id="IPR000719">
    <property type="entry name" value="Prot_kinase_dom"/>
</dbReference>
<keyword evidence="2" id="KW-0472">Membrane</keyword>
<dbReference type="Gene3D" id="1.10.510.10">
    <property type="entry name" value="Transferase(Phosphotransferase) domain 1"/>
    <property type="match status" value="1"/>
</dbReference>
<evidence type="ECO:0000313" key="4">
    <source>
        <dbReference type="EMBL" id="GMH58486.1"/>
    </source>
</evidence>
<reference evidence="5" key="1">
    <citation type="journal article" date="2023" name="Commun. Biol.">
        <title>Genome analysis of Parmales, the sister group of diatoms, reveals the evolutionary specialization of diatoms from phago-mixotrophs to photoautotrophs.</title>
        <authorList>
            <person name="Ban H."/>
            <person name="Sato S."/>
            <person name="Yoshikawa S."/>
            <person name="Yamada K."/>
            <person name="Nakamura Y."/>
            <person name="Ichinomiya M."/>
            <person name="Sato N."/>
            <person name="Blanc-Mathieu R."/>
            <person name="Endo H."/>
            <person name="Kuwata A."/>
            <person name="Ogata H."/>
        </authorList>
    </citation>
    <scope>NUCLEOTIDE SEQUENCE [LARGE SCALE GENOMIC DNA]</scope>
</reference>
<feature type="transmembrane region" description="Helical" evidence="2">
    <location>
        <begin position="420"/>
        <end position="443"/>
    </location>
</feature>
<feature type="transmembrane region" description="Helical" evidence="2">
    <location>
        <begin position="376"/>
        <end position="399"/>
    </location>
</feature>
<dbReference type="SUPFAM" id="SSF56112">
    <property type="entry name" value="Protein kinase-like (PK-like)"/>
    <property type="match status" value="1"/>
</dbReference>
<sequence>MRAAAAAFTQGFRRSSSAPNIDGGSDNPQGRDLVLPPGRQSSDKDVDKLYEKAIELQSSEPCCLKILPRTLLTPSLLSSLRNESTITSTFPLQPHINLCVPIKILESRNRIVMEMDLCEGGGFNGVFVADTYVEMVGWKVGTKGYMSPEAWRGEIVGFESDVWSLGIVVYVVFVGGLPFEPEDEEATAKFYADPKKAFKQLPKWKRISRSVRKLISSMVVANRADRITIEEALEAESEWRKTGVCEGKMDCPTYFDCYNTETGVLTESSPGSGHCNCYAAISKAGDDCQDRAFAANITMLFYFLIIGGDIYVFCKAIWIIIRLKQCNALDLKKPGNQTLALVAPTTFFLFFYQFALLMSNCNMDAEAFYIDKVRRLATAGLILFLQLCSLQIAITWITIGGTAGKKNVQFKDYPKNIKTAYYVCQALKGLTVVILLICGALNMVQALRMYTFLQFMAISVFYWFGSNKLSKILTPNRGQGMTDEKYDQMRAPAIAIRKCGHNCCRCCVVYLILQAAASPFIQNVDYDKGNLGMWLFETSLFVAVIMFNIITEYCRFGVRKTLAKGKESGGWGAATTVTTTAVSGASVAPE</sequence>
<feature type="transmembrane region" description="Helical" evidence="2">
    <location>
        <begin position="449"/>
        <end position="465"/>
    </location>
</feature>
<evidence type="ECO:0000256" key="2">
    <source>
        <dbReference type="SAM" id="Phobius"/>
    </source>
</evidence>
<gene>
    <name evidence="4" type="ORF">TL16_g02619</name>
</gene>
<dbReference type="InterPro" id="IPR011009">
    <property type="entry name" value="Kinase-like_dom_sf"/>
</dbReference>